<evidence type="ECO:0000313" key="2">
    <source>
        <dbReference type="EMBL" id="GAA1492143.1"/>
    </source>
</evidence>
<sequence>MTAPVMLVTQPQMTCPRCMGRIIPLRRHAVHSEVTETSLATGGPEHRMSGPMSDDVRSDPARNAAGPTAGPARRPTGGNGWSASAERTAGERRL</sequence>
<feature type="region of interest" description="Disordered" evidence="1">
    <location>
        <begin position="33"/>
        <end position="94"/>
    </location>
</feature>
<organism evidence="2 3">
    <name type="scientific">Curtobacterium herbarum</name>
    <dbReference type="NCBI Taxonomy" id="150122"/>
    <lineage>
        <taxon>Bacteria</taxon>
        <taxon>Bacillati</taxon>
        <taxon>Actinomycetota</taxon>
        <taxon>Actinomycetes</taxon>
        <taxon>Micrococcales</taxon>
        <taxon>Microbacteriaceae</taxon>
        <taxon>Curtobacterium</taxon>
    </lineage>
</organism>
<evidence type="ECO:0000256" key="1">
    <source>
        <dbReference type="SAM" id="MobiDB-lite"/>
    </source>
</evidence>
<name>A0ABN1ZC02_9MICO</name>
<evidence type="ECO:0000313" key="3">
    <source>
        <dbReference type="Proteomes" id="UP001501742"/>
    </source>
</evidence>
<gene>
    <name evidence="2" type="ORF">GCM10009627_04890</name>
</gene>
<proteinExistence type="predicted"/>
<accession>A0ABN1ZC02</accession>
<feature type="compositionally biased region" description="Low complexity" evidence="1">
    <location>
        <begin position="61"/>
        <end position="76"/>
    </location>
</feature>
<comment type="caution">
    <text evidence="2">The sequence shown here is derived from an EMBL/GenBank/DDBJ whole genome shotgun (WGS) entry which is preliminary data.</text>
</comment>
<dbReference type="EMBL" id="BAAAJX010000002">
    <property type="protein sequence ID" value="GAA1492143.1"/>
    <property type="molecule type" value="Genomic_DNA"/>
</dbReference>
<feature type="compositionally biased region" description="Basic and acidic residues" evidence="1">
    <location>
        <begin position="44"/>
        <end position="60"/>
    </location>
</feature>
<keyword evidence="3" id="KW-1185">Reference proteome</keyword>
<protein>
    <submittedName>
        <fullName evidence="2">Uncharacterized protein</fullName>
    </submittedName>
</protein>
<dbReference type="Proteomes" id="UP001501742">
    <property type="component" value="Unassembled WGS sequence"/>
</dbReference>
<reference evidence="2 3" key="1">
    <citation type="journal article" date="2019" name="Int. J. Syst. Evol. Microbiol.">
        <title>The Global Catalogue of Microorganisms (GCM) 10K type strain sequencing project: providing services to taxonomists for standard genome sequencing and annotation.</title>
        <authorList>
            <consortium name="The Broad Institute Genomics Platform"/>
            <consortium name="The Broad Institute Genome Sequencing Center for Infectious Disease"/>
            <person name="Wu L."/>
            <person name="Ma J."/>
        </authorList>
    </citation>
    <scope>NUCLEOTIDE SEQUENCE [LARGE SCALE GENOMIC DNA]</scope>
    <source>
        <strain evidence="2 3">JCM 12140</strain>
    </source>
</reference>